<evidence type="ECO:0000256" key="1">
    <source>
        <dbReference type="SAM" id="Phobius"/>
    </source>
</evidence>
<organism evidence="2 3">
    <name type="scientific">Thalassiosira oceanica</name>
    <name type="common">Marine diatom</name>
    <dbReference type="NCBI Taxonomy" id="159749"/>
    <lineage>
        <taxon>Eukaryota</taxon>
        <taxon>Sar</taxon>
        <taxon>Stramenopiles</taxon>
        <taxon>Ochrophyta</taxon>
        <taxon>Bacillariophyta</taxon>
        <taxon>Coscinodiscophyceae</taxon>
        <taxon>Thalassiosirophycidae</taxon>
        <taxon>Thalassiosirales</taxon>
        <taxon>Thalassiosiraceae</taxon>
        <taxon>Thalassiosira</taxon>
    </lineage>
</organism>
<evidence type="ECO:0000313" key="3">
    <source>
        <dbReference type="Proteomes" id="UP000266841"/>
    </source>
</evidence>
<comment type="caution">
    <text evidence="2">The sequence shown here is derived from an EMBL/GenBank/DDBJ whole genome shotgun (WGS) entry which is preliminary data.</text>
</comment>
<protein>
    <submittedName>
        <fullName evidence="2">Uncharacterized protein</fullName>
    </submittedName>
</protein>
<keyword evidence="1" id="KW-0472">Membrane</keyword>
<keyword evidence="1" id="KW-1133">Transmembrane helix</keyword>
<gene>
    <name evidence="2" type="ORF">THAOC_05365</name>
</gene>
<sequence>MTSSRRLPADASDPPSPPAWSRPLLLLRRLLVMGVIFPLVALFLRSAVTPAMIRESSSADEEPESWDGMDRMWAFGGTYAGGPVSIAIGSTSLSSSVSEISDSELSDAYTASSGSSLWCLSGVTTLGRSDSGAGAAAPTLDFDSPEPALWVPPRSAPPGAVRRDHCVNVMIVLEELGIGCSALAAFEVLSTVRRE</sequence>
<dbReference type="EMBL" id="AGNL01004925">
    <property type="protein sequence ID" value="EJK73036.1"/>
    <property type="molecule type" value="Genomic_DNA"/>
</dbReference>
<feature type="transmembrane region" description="Helical" evidence="1">
    <location>
        <begin position="26"/>
        <end position="44"/>
    </location>
</feature>
<evidence type="ECO:0000313" key="2">
    <source>
        <dbReference type="EMBL" id="EJK73036.1"/>
    </source>
</evidence>
<dbReference type="Proteomes" id="UP000266841">
    <property type="component" value="Unassembled WGS sequence"/>
</dbReference>
<dbReference type="AlphaFoldDB" id="K0TH94"/>
<proteinExistence type="predicted"/>
<keyword evidence="3" id="KW-1185">Reference proteome</keyword>
<reference evidence="2 3" key="1">
    <citation type="journal article" date="2012" name="Genome Biol.">
        <title>Genome and low-iron response of an oceanic diatom adapted to chronic iron limitation.</title>
        <authorList>
            <person name="Lommer M."/>
            <person name="Specht M."/>
            <person name="Roy A.S."/>
            <person name="Kraemer L."/>
            <person name="Andreson R."/>
            <person name="Gutowska M.A."/>
            <person name="Wolf J."/>
            <person name="Bergner S.V."/>
            <person name="Schilhabel M.B."/>
            <person name="Klostermeier U.C."/>
            <person name="Beiko R.G."/>
            <person name="Rosenstiel P."/>
            <person name="Hippler M."/>
            <person name="Laroche J."/>
        </authorList>
    </citation>
    <scope>NUCLEOTIDE SEQUENCE [LARGE SCALE GENOMIC DNA]</scope>
    <source>
        <strain evidence="2 3">CCMP1005</strain>
    </source>
</reference>
<accession>K0TH94</accession>
<name>K0TH94_THAOC</name>
<keyword evidence="1" id="KW-0812">Transmembrane</keyword>